<dbReference type="Gene3D" id="3.90.10.10">
    <property type="entry name" value="Cytochrome C3"/>
    <property type="match status" value="1"/>
</dbReference>
<dbReference type="Pfam" id="PF14522">
    <property type="entry name" value="Cytochrome_C7"/>
    <property type="match status" value="1"/>
</dbReference>
<gene>
    <name evidence="2" type="ORF">ENQ31_05555</name>
</gene>
<dbReference type="SUPFAM" id="SSF48695">
    <property type="entry name" value="Multiheme cytochromes"/>
    <property type="match status" value="1"/>
</dbReference>
<dbReference type="InterPro" id="IPR029467">
    <property type="entry name" value="Cyt_c7-like"/>
</dbReference>
<dbReference type="AlphaFoldDB" id="A0A7C2N9M2"/>
<feature type="domain" description="Cytochrome c7-like" evidence="1">
    <location>
        <begin position="64"/>
        <end position="126"/>
    </location>
</feature>
<reference evidence="2" key="1">
    <citation type="journal article" date="2020" name="mSystems">
        <title>Genome- and Community-Level Interaction Insights into Carbon Utilization and Element Cycling Functions of Hydrothermarchaeota in Hydrothermal Sediment.</title>
        <authorList>
            <person name="Zhou Z."/>
            <person name="Liu Y."/>
            <person name="Xu W."/>
            <person name="Pan J."/>
            <person name="Luo Z.H."/>
            <person name="Li M."/>
        </authorList>
    </citation>
    <scope>NUCLEOTIDE SEQUENCE [LARGE SCALE GENOMIC DNA]</scope>
    <source>
        <strain evidence="2">SpSt-299</strain>
    </source>
</reference>
<protein>
    <recommendedName>
        <fullName evidence="1">Cytochrome c7-like domain-containing protein</fullName>
    </recommendedName>
</protein>
<evidence type="ECO:0000259" key="1">
    <source>
        <dbReference type="Pfam" id="PF14522"/>
    </source>
</evidence>
<name>A0A7C2N9M2_9BACT</name>
<sequence length="175" mass="18685">MRMWAERREVMSERTHNRLVKLLEAALLLLLGLSPGWSLAQGQTQQPNHAPPEELLFRSPVGTVSFPHALHVSDLGAACTDCHHPAAAPALNTPHPQWLPKAGHQCLACHGKKETLGKSYGCGGCHGPTLPAGHTVIPSRKVAIHLACGLCHEMGQGKDASKACVSCHAGEKAPW</sequence>
<organism evidence="2">
    <name type="scientific">Thermoanaerobaculum aquaticum</name>
    <dbReference type="NCBI Taxonomy" id="1312852"/>
    <lineage>
        <taxon>Bacteria</taxon>
        <taxon>Pseudomonadati</taxon>
        <taxon>Acidobacteriota</taxon>
        <taxon>Thermoanaerobaculia</taxon>
        <taxon>Thermoanaerobaculales</taxon>
        <taxon>Thermoanaerobaculaceae</taxon>
        <taxon>Thermoanaerobaculum</taxon>
    </lineage>
</organism>
<dbReference type="CDD" id="cd08168">
    <property type="entry name" value="Cytochrom_C3"/>
    <property type="match status" value="1"/>
</dbReference>
<proteinExistence type="predicted"/>
<dbReference type="InterPro" id="IPR036280">
    <property type="entry name" value="Multihaem_cyt_sf"/>
</dbReference>
<comment type="caution">
    <text evidence="2">The sequence shown here is derived from an EMBL/GenBank/DDBJ whole genome shotgun (WGS) entry which is preliminary data.</text>
</comment>
<dbReference type="EMBL" id="DSMR01000400">
    <property type="protein sequence ID" value="HET47609.1"/>
    <property type="molecule type" value="Genomic_DNA"/>
</dbReference>
<accession>A0A7C2N9M2</accession>
<evidence type="ECO:0000313" key="2">
    <source>
        <dbReference type="EMBL" id="HET47609.1"/>
    </source>
</evidence>